<dbReference type="Pfam" id="PF00753">
    <property type="entry name" value="Lactamase_B"/>
    <property type="match status" value="1"/>
</dbReference>
<feature type="domain" description="Metallo-beta-lactamase" evidence="1">
    <location>
        <begin position="71"/>
        <end position="119"/>
    </location>
</feature>
<dbReference type="InterPro" id="IPR052159">
    <property type="entry name" value="Competence_DNA_uptake"/>
</dbReference>
<evidence type="ECO:0000313" key="2">
    <source>
        <dbReference type="EMBL" id="MFC0514621.1"/>
    </source>
</evidence>
<proteinExistence type="predicted"/>
<dbReference type="EMBL" id="JBHLTS010000021">
    <property type="protein sequence ID" value="MFC0514621.1"/>
    <property type="molecule type" value="Genomic_DNA"/>
</dbReference>
<sequence length="447" mass="48743">MKLSIDQTRAAFQDPLASFVKNSCLFILLTLLSGNAFAQQELQVHHINIENGDATMIGIYDIPSHRYISKTLIDGGMSKPGDLLLPYLHKVAGADTSGTHFNYIILTHYHTDHYNGLLAMKTGELTADSLVDPGGYDFQRYFPNQPALQQLTAAHPDVMLIPKNWTNMLSAAMALQPAAIRGHSQLMVSFTNNEQSGIGHQLVLGKIGDLPVTLECVAGWGNTRTGRANAINPMPGDSSENNFTLSFLLRCGEFRYFIGGDLAGVTNSQYIDQEEPLSGYFAIAVPLAHPISGQGNLTGHICGFKADHHGSKTSNVATFMQAMTPSIVVTSAGNKKGWHLPNELFLTRLVDVHAASETTGNPGRGLYFTNLYDWGTGMNSLTKAKNLFAGKPGISFDYGNNNGHKAGYVIRVKPGNLRTESDFEVDRVDISQTPLFSLLASYRCHHQ</sequence>
<dbReference type="RefSeq" id="WP_377022465.1">
    <property type="nucleotide sequence ID" value="NZ_JBHLTS010000021.1"/>
</dbReference>
<accession>A0ABV6L5B6</accession>
<keyword evidence="3" id="KW-1185">Reference proteome</keyword>
<dbReference type="SUPFAM" id="SSF56281">
    <property type="entry name" value="Metallo-hydrolase/oxidoreductase"/>
    <property type="match status" value="1"/>
</dbReference>
<dbReference type="Proteomes" id="UP001589828">
    <property type="component" value="Unassembled WGS sequence"/>
</dbReference>
<reference evidence="2 3" key="1">
    <citation type="submission" date="2024-09" db="EMBL/GenBank/DDBJ databases">
        <authorList>
            <person name="Sun Q."/>
            <person name="Mori K."/>
        </authorList>
    </citation>
    <scope>NUCLEOTIDE SEQUENCE [LARGE SCALE GENOMIC DNA]</scope>
    <source>
        <strain evidence="2 3">NCAIM B.02415</strain>
    </source>
</reference>
<protein>
    <submittedName>
        <fullName evidence="2">MBL fold metallo-hydrolase</fullName>
    </submittedName>
</protein>
<name>A0ABV6L5B6_9SPHI</name>
<gene>
    <name evidence="2" type="ORF">ACFFGT_10430</name>
</gene>
<evidence type="ECO:0000259" key="1">
    <source>
        <dbReference type="Pfam" id="PF00753"/>
    </source>
</evidence>
<comment type="caution">
    <text evidence="2">The sequence shown here is derived from an EMBL/GenBank/DDBJ whole genome shotgun (WGS) entry which is preliminary data.</text>
</comment>
<evidence type="ECO:0000313" key="3">
    <source>
        <dbReference type="Proteomes" id="UP001589828"/>
    </source>
</evidence>
<dbReference type="PANTHER" id="PTHR30619">
    <property type="entry name" value="DNA INTERNALIZATION/COMPETENCE PROTEIN COMEC/REC2"/>
    <property type="match status" value="1"/>
</dbReference>
<dbReference type="InterPro" id="IPR001279">
    <property type="entry name" value="Metallo-B-lactamas"/>
</dbReference>
<dbReference type="InterPro" id="IPR036866">
    <property type="entry name" value="RibonucZ/Hydroxyglut_hydro"/>
</dbReference>
<organism evidence="2 3">
    <name type="scientific">Mucilaginibacter angelicae</name>
    <dbReference type="NCBI Taxonomy" id="869718"/>
    <lineage>
        <taxon>Bacteria</taxon>
        <taxon>Pseudomonadati</taxon>
        <taxon>Bacteroidota</taxon>
        <taxon>Sphingobacteriia</taxon>
        <taxon>Sphingobacteriales</taxon>
        <taxon>Sphingobacteriaceae</taxon>
        <taxon>Mucilaginibacter</taxon>
    </lineage>
</organism>
<dbReference type="PANTHER" id="PTHR30619:SF1">
    <property type="entry name" value="RECOMBINATION PROTEIN 2"/>
    <property type="match status" value="1"/>
</dbReference>
<dbReference type="Gene3D" id="3.60.15.10">
    <property type="entry name" value="Ribonuclease Z/Hydroxyacylglutathione hydrolase-like"/>
    <property type="match status" value="1"/>
</dbReference>